<dbReference type="Proteomes" id="UP001589628">
    <property type="component" value="Unassembled WGS sequence"/>
</dbReference>
<comment type="caution">
    <text evidence="9">The sequence shown here is derived from an EMBL/GenBank/DDBJ whole genome shotgun (WGS) entry which is preliminary data.</text>
</comment>
<evidence type="ECO:0000256" key="3">
    <source>
        <dbReference type="ARBA" id="ARBA00022723"/>
    </source>
</evidence>
<feature type="transmembrane region" description="Helical" evidence="7">
    <location>
        <begin position="102"/>
        <end position="123"/>
    </location>
</feature>
<sequence>MWRVLLLGLLLLSPAVWSAIEVHSFNDPALQQRYQTLTWELRCPKCQNQNIADSDAGIAKDLRDQVVRLLNEGATDQEIKEFMVARYGDFVLYRPKVDSRTWLLWFGPFLVLGLGGMVVWIFARRHRRQQVNKLSAQERERLQQLLDSQKE</sequence>
<comment type="function">
    <text evidence="7">Possible subunit of a heme lyase.</text>
</comment>
<keyword evidence="3 7" id="KW-0479">Metal-binding</keyword>
<protein>
    <recommendedName>
        <fullName evidence="7">Cytochrome c-type biogenesis protein</fullName>
    </recommendedName>
</protein>
<evidence type="ECO:0000256" key="6">
    <source>
        <dbReference type="ARBA" id="ARBA00023004"/>
    </source>
</evidence>
<dbReference type="InterPro" id="IPR038297">
    <property type="entry name" value="CcmH/CycL/NrfF/Ccl2_sf"/>
</dbReference>
<keyword evidence="5" id="KW-0201">Cytochrome c-type biogenesis</keyword>
<comment type="similarity">
    <text evidence="1 7">Belongs to the CcmH/CycL/Ccl2/NrfF family.</text>
</comment>
<accession>A0ABV5ZE47</accession>
<name>A0ABV5ZE47_9GAMM</name>
<reference evidence="9 10" key="1">
    <citation type="submission" date="2024-09" db="EMBL/GenBank/DDBJ databases">
        <authorList>
            <person name="Sun Q."/>
            <person name="Mori K."/>
        </authorList>
    </citation>
    <scope>NUCLEOTIDE SEQUENCE [LARGE SCALE GENOMIC DNA]</scope>
    <source>
        <strain evidence="9 10">ATCC 51285</strain>
    </source>
</reference>
<feature type="domain" description="CcmH/CycL/Ccl2/NrfF N-terminal" evidence="8">
    <location>
        <begin position="8"/>
        <end position="146"/>
    </location>
</feature>
<dbReference type="InterPro" id="IPR051263">
    <property type="entry name" value="C-type_cytochrome_biogenesis"/>
</dbReference>
<keyword evidence="7" id="KW-0472">Membrane</keyword>
<evidence type="ECO:0000256" key="2">
    <source>
        <dbReference type="ARBA" id="ARBA00022617"/>
    </source>
</evidence>
<dbReference type="PANTHER" id="PTHR47870">
    <property type="entry name" value="CYTOCHROME C-TYPE BIOGENESIS PROTEIN CCMH"/>
    <property type="match status" value="1"/>
</dbReference>
<dbReference type="EMBL" id="JBHLZN010000005">
    <property type="protein sequence ID" value="MFB9887530.1"/>
    <property type="molecule type" value="Genomic_DNA"/>
</dbReference>
<evidence type="ECO:0000256" key="4">
    <source>
        <dbReference type="ARBA" id="ARBA00022729"/>
    </source>
</evidence>
<proteinExistence type="inferred from homology"/>
<evidence type="ECO:0000313" key="10">
    <source>
        <dbReference type="Proteomes" id="UP001589628"/>
    </source>
</evidence>
<keyword evidence="10" id="KW-1185">Reference proteome</keyword>
<dbReference type="Gene3D" id="1.10.8.640">
    <property type="entry name" value="Cytochrome C biogenesis protein"/>
    <property type="match status" value="1"/>
</dbReference>
<evidence type="ECO:0000256" key="1">
    <source>
        <dbReference type="ARBA" id="ARBA00010342"/>
    </source>
</evidence>
<evidence type="ECO:0000313" key="9">
    <source>
        <dbReference type="EMBL" id="MFB9887530.1"/>
    </source>
</evidence>
<evidence type="ECO:0000256" key="5">
    <source>
        <dbReference type="ARBA" id="ARBA00022748"/>
    </source>
</evidence>
<organism evidence="9 10">
    <name type="scientific">Balneatrix alpica</name>
    <dbReference type="NCBI Taxonomy" id="75684"/>
    <lineage>
        <taxon>Bacteria</taxon>
        <taxon>Pseudomonadati</taxon>
        <taxon>Pseudomonadota</taxon>
        <taxon>Gammaproteobacteria</taxon>
        <taxon>Oceanospirillales</taxon>
        <taxon>Balneatrichaceae</taxon>
        <taxon>Balneatrix</taxon>
    </lineage>
</organism>
<evidence type="ECO:0000256" key="7">
    <source>
        <dbReference type="RuleBase" id="RU364112"/>
    </source>
</evidence>
<dbReference type="PANTHER" id="PTHR47870:SF1">
    <property type="entry name" value="CYTOCHROME C-TYPE BIOGENESIS PROTEIN CCMH"/>
    <property type="match status" value="1"/>
</dbReference>
<feature type="chain" id="PRO_5045008118" description="Cytochrome c-type biogenesis protein" evidence="7">
    <location>
        <begin position="19"/>
        <end position="151"/>
    </location>
</feature>
<keyword evidence="6 7" id="KW-0408">Iron</keyword>
<feature type="signal peptide" evidence="7">
    <location>
        <begin position="1"/>
        <end position="18"/>
    </location>
</feature>
<keyword evidence="2 7" id="KW-0349">Heme</keyword>
<gene>
    <name evidence="9" type="ORF">ACFFLH_14005</name>
</gene>
<keyword evidence="7" id="KW-1133">Transmembrane helix</keyword>
<evidence type="ECO:0000259" key="8">
    <source>
        <dbReference type="Pfam" id="PF03918"/>
    </source>
</evidence>
<dbReference type="CDD" id="cd16378">
    <property type="entry name" value="CcmH_N"/>
    <property type="match status" value="1"/>
</dbReference>
<dbReference type="Pfam" id="PF03918">
    <property type="entry name" value="CcmH"/>
    <property type="match status" value="1"/>
</dbReference>
<dbReference type="InterPro" id="IPR005616">
    <property type="entry name" value="CcmH/CycL/Ccl2/NrfF_N"/>
</dbReference>
<keyword evidence="4 7" id="KW-0732">Signal</keyword>
<dbReference type="RefSeq" id="WP_027312697.1">
    <property type="nucleotide sequence ID" value="NZ_JAUESS010000008.1"/>
</dbReference>
<keyword evidence="7" id="KW-0812">Transmembrane</keyword>